<dbReference type="Gene3D" id="1.10.8.60">
    <property type="match status" value="1"/>
</dbReference>
<evidence type="ECO:0000256" key="3">
    <source>
        <dbReference type="ARBA" id="ARBA00022741"/>
    </source>
</evidence>
<evidence type="ECO:0000313" key="11">
    <source>
        <dbReference type="Proteomes" id="UP001229313"/>
    </source>
</evidence>
<dbReference type="CDD" id="cd00009">
    <property type="entry name" value="AAA"/>
    <property type="match status" value="1"/>
</dbReference>
<dbReference type="SUPFAM" id="SSF52540">
    <property type="entry name" value="P-loop containing nucleoside triphosphate hydrolases"/>
    <property type="match status" value="2"/>
</dbReference>
<dbReference type="Pfam" id="PF07724">
    <property type="entry name" value="AAA_2"/>
    <property type="match status" value="1"/>
</dbReference>
<dbReference type="InterPro" id="IPR003593">
    <property type="entry name" value="AAA+_ATPase"/>
</dbReference>
<dbReference type="SMART" id="SM01086">
    <property type="entry name" value="ClpB_D2-small"/>
    <property type="match status" value="1"/>
</dbReference>
<feature type="region of interest" description="Disordered" evidence="8">
    <location>
        <begin position="538"/>
        <end position="582"/>
    </location>
</feature>
<dbReference type="CDD" id="cd19499">
    <property type="entry name" value="RecA-like_ClpB_Hsp104-like"/>
    <property type="match status" value="1"/>
</dbReference>
<keyword evidence="11" id="KW-1185">Reference proteome</keyword>
<dbReference type="InterPro" id="IPR001270">
    <property type="entry name" value="ClpA/B"/>
</dbReference>
<evidence type="ECO:0000256" key="2">
    <source>
        <dbReference type="ARBA" id="ARBA00022737"/>
    </source>
</evidence>
<proteinExistence type="inferred from homology"/>
<evidence type="ECO:0000313" key="10">
    <source>
        <dbReference type="EMBL" id="WMT04039.1"/>
    </source>
</evidence>
<dbReference type="InterPro" id="IPR017729">
    <property type="entry name" value="ATPase_T6SS_ClpV1"/>
</dbReference>
<feature type="domain" description="Clp R" evidence="9">
    <location>
        <begin position="9"/>
        <end position="155"/>
    </location>
</feature>
<dbReference type="Gene3D" id="3.40.50.300">
    <property type="entry name" value="P-loop containing nucleotide triphosphate hydrolases"/>
    <property type="match status" value="3"/>
</dbReference>
<dbReference type="InterPro" id="IPR027417">
    <property type="entry name" value="P-loop_NTPase"/>
</dbReference>
<dbReference type="InterPro" id="IPR004176">
    <property type="entry name" value="Clp_R_N"/>
</dbReference>
<dbReference type="Pfam" id="PF17871">
    <property type="entry name" value="AAA_lid_9"/>
    <property type="match status" value="1"/>
</dbReference>
<dbReference type="Gene3D" id="1.10.1780.10">
    <property type="entry name" value="Clp, N-terminal domain"/>
    <property type="match status" value="1"/>
</dbReference>
<dbReference type="InterPro" id="IPR036628">
    <property type="entry name" value="Clp_N_dom_sf"/>
</dbReference>
<accession>A0ABY9PAP9</accession>
<organism evidence="10 11">
    <name type="scientific">Lysobacter yananisis</name>
    <dbReference type="NCBI Taxonomy" id="1003114"/>
    <lineage>
        <taxon>Bacteria</taxon>
        <taxon>Pseudomonadati</taxon>
        <taxon>Pseudomonadota</taxon>
        <taxon>Gammaproteobacteria</taxon>
        <taxon>Lysobacterales</taxon>
        <taxon>Lysobacteraceae</taxon>
        <taxon>Lysobacter</taxon>
    </lineage>
</organism>
<evidence type="ECO:0000256" key="1">
    <source>
        <dbReference type="ARBA" id="ARBA00008675"/>
    </source>
</evidence>
<evidence type="ECO:0000259" key="9">
    <source>
        <dbReference type="PROSITE" id="PS51903"/>
    </source>
</evidence>
<dbReference type="RefSeq" id="WP_309152565.1">
    <property type="nucleotide sequence ID" value="NZ_CP133568.1"/>
</dbReference>
<dbReference type="InterPro" id="IPR018368">
    <property type="entry name" value="ClpA/B_CS1"/>
</dbReference>
<dbReference type="Pfam" id="PF10431">
    <property type="entry name" value="ClpB_D2-small"/>
    <property type="match status" value="1"/>
</dbReference>
<reference evidence="10 11" key="1">
    <citation type="submission" date="2023-08" db="EMBL/GenBank/DDBJ databases">
        <title>The whole genome sequence of Lysobacter yananisis.</title>
        <authorList>
            <person name="Sun H."/>
        </authorList>
    </citation>
    <scope>NUCLEOTIDE SEQUENCE [LARGE SCALE GENOMIC DNA]</scope>
    <source>
        <strain evidence="10 11">SNNU513</strain>
    </source>
</reference>
<feature type="coiled-coil region" evidence="7">
    <location>
        <begin position="448"/>
        <end position="475"/>
    </location>
</feature>
<feature type="compositionally biased region" description="Low complexity" evidence="8">
    <location>
        <begin position="538"/>
        <end position="552"/>
    </location>
</feature>
<dbReference type="Pfam" id="PF02861">
    <property type="entry name" value="Clp_N"/>
    <property type="match status" value="1"/>
</dbReference>
<dbReference type="InterPro" id="IPR019489">
    <property type="entry name" value="Clp_ATPase_C"/>
</dbReference>
<feature type="compositionally biased region" description="Basic and acidic residues" evidence="8">
    <location>
        <begin position="564"/>
        <end position="582"/>
    </location>
</feature>
<dbReference type="SMART" id="SM00382">
    <property type="entry name" value="AAA"/>
    <property type="match status" value="2"/>
</dbReference>
<dbReference type="NCBIfam" id="TIGR03345">
    <property type="entry name" value="VI_ClpV1"/>
    <property type="match status" value="1"/>
</dbReference>
<dbReference type="InterPro" id="IPR041546">
    <property type="entry name" value="ClpA/ClpB_AAA_lid"/>
</dbReference>
<dbReference type="InterPro" id="IPR003959">
    <property type="entry name" value="ATPase_AAA_core"/>
</dbReference>
<keyword evidence="2 6" id="KW-0677">Repeat</keyword>
<evidence type="ECO:0000256" key="6">
    <source>
        <dbReference type="PROSITE-ProRule" id="PRU01251"/>
    </source>
</evidence>
<evidence type="ECO:0000256" key="7">
    <source>
        <dbReference type="SAM" id="Coils"/>
    </source>
</evidence>
<keyword evidence="7" id="KW-0175">Coiled coil</keyword>
<comment type="similarity">
    <text evidence="1">Belongs to the ClpA/ClpB family.</text>
</comment>
<keyword evidence="4" id="KW-0067">ATP-binding</keyword>
<dbReference type="PRINTS" id="PR00300">
    <property type="entry name" value="CLPPROTEASEA"/>
</dbReference>
<sequence length="943" mass="101756">MSINLKTLIGKLDDTCRRSAERAANLCMARGHYEVDIEHLLLALLEHPQCDVALIAQRSGLSLDGLRRDLETEIGRFKNGNSRTPVFSPHLPTLFEHAWLIASLDSQTTRIRSGHLLLALLTEPGLAQLALRGSAQFVRINRDELKHNFAKLTEGSSEAAEGVRFADAGQAPAEGAQGDAATAAEAAQGGLSKTPALDQFTTNLTQRARDGHLDPVVGREGEIRQVVDILLRRRQNNPILTGEAGVGKTAVVEGLALRIAAKDVPEVLQGVELHTLDMGLLQAGASVKGEFENRLKNVIDEVKKSPHPIVLFIDEAHTMIGAGGQAGQSDAANLLKPALARGELRTIAATTWGEYKKYFEKDAALARRFQVVKVEEPSETIAAAMLRGLVPLMEKHFGIRVLDEAITEAVRLSHRYISGRQLPDKAVSVLDTACAKVALGRSATPAIIEDTRKHIERLEAELGALRREAAAGTASEERLGELDAQLERSRKVLADNEARLVEETALAQQVQALREELEAAAAAAPAVAAPPAADAADAAAADAAETPPQTKPAKGKAKAAAKQADSKQVDSKQADSKHTDPKQARLADLLAQLRALQGETPMVPLQVDGTVVAEIVSAWTGVPLGRMIKDEIRTVRNLAPMLSERVIGQDHALEAVAQRVRTASAKLEDPNKPRGVFLFVGPSGVGKTETALALADILYGGERKLVTINMSEYQEAHSVSGLKGSPPGYVGYGEGGVLTEAVRRQPYSVVLLDEVEKAHPDVLEMFFQVFDKGMMDDAEGREIDFRNTLIILTSNVGSAQIMQAALNKPAEEIPKADELADALRPVLMKSFKPAFLGRLKVVPYYPISDEVLAQIIALKLRRIRDRVAANHKAAFEWDESLVEAVLQRCTEVDSGARNVDHILNGTLLPEIAESVLARMAEGGKIERIKIGAAKSGEFKYKIA</sequence>
<keyword evidence="3" id="KW-0547">Nucleotide-binding</keyword>
<evidence type="ECO:0000256" key="5">
    <source>
        <dbReference type="ARBA" id="ARBA00023186"/>
    </source>
</evidence>
<dbReference type="InterPro" id="IPR050130">
    <property type="entry name" value="ClpA_ClpB"/>
</dbReference>
<dbReference type="EMBL" id="CP133568">
    <property type="protein sequence ID" value="WMT04039.1"/>
    <property type="molecule type" value="Genomic_DNA"/>
</dbReference>
<keyword evidence="5" id="KW-0143">Chaperone</keyword>
<dbReference type="PANTHER" id="PTHR11638">
    <property type="entry name" value="ATP-DEPENDENT CLP PROTEASE"/>
    <property type="match status" value="1"/>
</dbReference>
<evidence type="ECO:0000256" key="4">
    <source>
        <dbReference type="ARBA" id="ARBA00022840"/>
    </source>
</evidence>
<protein>
    <submittedName>
        <fullName evidence="10">Type VI secretion system ATPase TssH</fullName>
    </submittedName>
</protein>
<dbReference type="PROSITE" id="PS51903">
    <property type="entry name" value="CLP_R"/>
    <property type="match status" value="1"/>
</dbReference>
<evidence type="ECO:0000256" key="8">
    <source>
        <dbReference type="SAM" id="MobiDB-lite"/>
    </source>
</evidence>
<dbReference type="PROSITE" id="PS00870">
    <property type="entry name" value="CLPAB_1"/>
    <property type="match status" value="1"/>
</dbReference>
<gene>
    <name evidence="10" type="primary">tssH</name>
    <name evidence="10" type="ORF">RDV84_04085</name>
</gene>
<name>A0ABY9PAP9_9GAMM</name>
<dbReference type="Proteomes" id="UP001229313">
    <property type="component" value="Chromosome"/>
</dbReference>
<dbReference type="SUPFAM" id="SSF81923">
    <property type="entry name" value="Double Clp-N motif"/>
    <property type="match status" value="1"/>
</dbReference>
<dbReference type="Pfam" id="PF00004">
    <property type="entry name" value="AAA"/>
    <property type="match status" value="1"/>
</dbReference>
<dbReference type="PANTHER" id="PTHR11638:SF184">
    <property type="entry name" value="ATPASE WITH CHAPERONE ACTIVITY"/>
    <property type="match status" value="1"/>
</dbReference>